<dbReference type="PIRSF" id="PIRSF036578">
    <property type="entry name" value="RFC1"/>
    <property type="match status" value="1"/>
</dbReference>
<keyword evidence="9 10" id="KW-0539">Nucleus</keyword>
<evidence type="ECO:0000256" key="5">
    <source>
        <dbReference type="ARBA" id="ARBA00022705"/>
    </source>
</evidence>
<dbReference type="PANTHER" id="PTHR23389">
    <property type="entry name" value="CHROMOSOME TRANSMISSION FIDELITY FACTOR 18"/>
    <property type="match status" value="1"/>
</dbReference>
<feature type="compositionally biased region" description="Basic and acidic residues" evidence="11">
    <location>
        <begin position="437"/>
        <end position="450"/>
    </location>
</feature>
<dbReference type="GO" id="GO:0016887">
    <property type="term" value="F:ATP hydrolysis activity"/>
    <property type="evidence" value="ECO:0007669"/>
    <property type="project" value="InterPro"/>
</dbReference>
<dbReference type="InterPro" id="IPR047854">
    <property type="entry name" value="RFC_lid"/>
</dbReference>
<dbReference type="GO" id="GO:0003689">
    <property type="term" value="F:DNA clamp loader activity"/>
    <property type="evidence" value="ECO:0007669"/>
    <property type="project" value="UniProtKB-UniRule"/>
</dbReference>
<dbReference type="InParanoid" id="A0A2K1QNW9"/>
<feature type="compositionally biased region" description="Basic residues" evidence="11">
    <location>
        <begin position="1036"/>
        <end position="1051"/>
    </location>
</feature>
<accession>A0A2K1QNW9</accession>
<protein>
    <recommendedName>
        <fullName evidence="3 10">Replication factor C subunit 1</fullName>
    </recommendedName>
</protein>
<dbReference type="SUPFAM" id="SSF48019">
    <property type="entry name" value="post-AAA+ oligomerization domain-like"/>
    <property type="match status" value="1"/>
</dbReference>
<evidence type="ECO:0000259" key="12">
    <source>
        <dbReference type="PROSITE" id="PS50172"/>
    </source>
</evidence>
<feature type="compositionally biased region" description="Acidic residues" evidence="11">
    <location>
        <begin position="208"/>
        <end position="233"/>
    </location>
</feature>
<dbReference type="InterPro" id="IPR003959">
    <property type="entry name" value="ATPase_AAA_core"/>
</dbReference>
<feature type="compositionally biased region" description="Basic and acidic residues" evidence="11">
    <location>
        <begin position="102"/>
        <end position="112"/>
    </location>
</feature>
<evidence type="ECO:0000256" key="9">
    <source>
        <dbReference type="ARBA" id="ARBA00023242"/>
    </source>
</evidence>
<dbReference type="InterPro" id="IPR013725">
    <property type="entry name" value="DNA_replication_fac_RFC1_C"/>
</dbReference>
<feature type="compositionally biased region" description="Acidic residues" evidence="11">
    <location>
        <begin position="257"/>
        <end position="268"/>
    </location>
</feature>
<dbReference type="FunFam" id="3.40.50.300:FF:000395">
    <property type="entry name" value="Replication factor C subunit 1"/>
    <property type="match status" value="1"/>
</dbReference>
<dbReference type="PROSITE" id="PS50172">
    <property type="entry name" value="BRCT"/>
    <property type="match status" value="1"/>
</dbReference>
<name>A0A2K1QNW9_9PEZI</name>
<keyword evidence="14" id="KW-1185">Reference proteome</keyword>
<dbReference type="AlphaFoldDB" id="A0A2K1QNW9"/>
<dbReference type="GO" id="GO:0003677">
    <property type="term" value="F:DNA binding"/>
    <property type="evidence" value="ECO:0007669"/>
    <property type="project" value="UniProtKB-KW"/>
</dbReference>
<dbReference type="Gene3D" id="1.20.272.10">
    <property type="match status" value="1"/>
</dbReference>
<keyword evidence="7 10" id="KW-0067">ATP-binding</keyword>
<evidence type="ECO:0000256" key="2">
    <source>
        <dbReference type="ARBA" id="ARBA00006116"/>
    </source>
</evidence>
<dbReference type="GO" id="GO:0006271">
    <property type="term" value="P:DNA strand elongation involved in DNA replication"/>
    <property type="evidence" value="ECO:0007669"/>
    <property type="project" value="UniProtKB-ARBA"/>
</dbReference>
<dbReference type="CDD" id="cd00009">
    <property type="entry name" value="AAA"/>
    <property type="match status" value="1"/>
</dbReference>
<reference evidence="13 14" key="1">
    <citation type="submission" date="2017-06" db="EMBL/GenBank/DDBJ databases">
        <title>Draft genome sequence of a variant of Elsinoe murrayae.</title>
        <authorList>
            <person name="Cheng Q."/>
        </authorList>
    </citation>
    <scope>NUCLEOTIDE SEQUENCE [LARGE SCALE GENOMIC DNA]</scope>
    <source>
        <strain evidence="13 14">CQ-2017a</strain>
    </source>
</reference>
<feature type="compositionally biased region" description="Basic residues" evidence="11">
    <location>
        <begin position="25"/>
        <end position="35"/>
    </location>
</feature>
<dbReference type="EMBL" id="NKHZ01000055">
    <property type="protein sequence ID" value="PNS16711.1"/>
    <property type="molecule type" value="Genomic_DNA"/>
</dbReference>
<dbReference type="Proteomes" id="UP000243797">
    <property type="component" value="Unassembled WGS sequence"/>
</dbReference>
<comment type="subcellular location">
    <subcellularLocation>
        <location evidence="1 10">Nucleus</location>
    </subcellularLocation>
</comment>
<gene>
    <name evidence="13" type="ORF">CAC42_4675</name>
</gene>
<dbReference type="FunFam" id="1.20.272.10:FF:000005">
    <property type="entry name" value="Replication factor C subunit 1"/>
    <property type="match status" value="1"/>
</dbReference>
<feature type="compositionally biased region" description="Polar residues" evidence="11">
    <location>
        <begin position="115"/>
        <end position="142"/>
    </location>
</feature>
<dbReference type="STRING" id="2082308.A0A2K1QNW9"/>
<dbReference type="FunFam" id="3.40.50.10190:FF:000001">
    <property type="entry name" value="Replication factor C subunit 1"/>
    <property type="match status" value="1"/>
</dbReference>
<dbReference type="OrthoDB" id="446168at2759"/>
<dbReference type="GO" id="GO:0005663">
    <property type="term" value="C:DNA replication factor C complex"/>
    <property type="evidence" value="ECO:0007669"/>
    <property type="project" value="InterPro"/>
</dbReference>
<keyword evidence="5 10" id="KW-0235">DNA replication</keyword>
<evidence type="ECO:0000256" key="6">
    <source>
        <dbReference type="ARBA" id="ARBA00022741"/>
    </source>
</evidence>
<dbReference type="GO" id="GO:0005524">
    <property type="term" value="F:ATP binding"/>
    <property type="evidence" value="ECO:0007669"/>
    <property type="project" value="UniProtKB-UniRule"/>
</dbReference>
<dbReference type="Pfam" id="PF00004">
    <property type="entry name" value="AAA"/>
    <property type="match status" value="1"/>
</dbReference>
<dbReference type="InterPro" id="IPR001357">
    <property type="entry name" value="BRCT_dom"/>
</dbReference>
<dbReference type="Gene3D" id="1.10.8.60">
    <property type="match status" value="1"/>
</dbReference>
<dbReference type="FunFam" id="1.10.8.60:FF:000021">
    <property type="entry name" value="Replication factor C subunit 1"/>
    <property type="match status" value="1"/>
</dbReference>
<evidence type="ECO:0000256" key="3">
    <source>
        <dbReference type="ARBA" id="ARBA00020401"/>
    </source>
</evidence>
<dbReference type="SMART" id="SM00292">
    <property type="entry name" value="BRCT"/>
    <property type="match status" value="1"/>
</dbReference>
<dbReference type="Pfam" id="PF25361">
    <property type="entry name" value="AAA_lid_RFC1"/>
    <property type="match status" value="1"/>
</dbReference>
<comment type="similarity">
    <text evidence="2 10">Belongs to the activator 1 large subunit family.</text>
</comment>
<dbReference type="PANTHER" id="PTHR23389:SF6">
    <property type="entry name" value="REPLICATION FACTOR C SUBUNIT 1"/>
    <property type="match status" value="1"/>
</dbReference>
<dbReference type="CDD" id="cd17752">
    <property type="entry name" value="BRCT_RFC1"/>
    <property type="match status" value="1"/>
</dbReference>
<feature type="compositionally biased region" description="Basic residues" evidence="11">
    <location>
        <begin position="1065"/>
        <end position="1079"/>
    </location>
</feature>
<proteinExistence type="inferred from homology"/>
<dbReference type="Gene3D" id="3.40.50.10190">
    <property type="entry name" value="BRCT domain"/>
    <property type="match status" value="1"/>
</dbReference>
<dbReference type="FunCoup" id="A0A2K1QNW9">
    <property type="interactions" value="993"/>
</dbReference>
<dbReference type="Pfam" id="PF00533">
    <property type="entry name" value="BRCT"/>
    <property type="match status" value="1"/>
</dbReference>
<feature type="compositionally biased region" description="Basic and acidic residues" evidence="11">
    <location>
        <begin position="77"/>
        <end position="86"/>
    </location>
</feature>
<evidence type="ECO:0000313" key="14">
    <source>
        <dbReference type="Proteomes" id="UP000243797"/>
    </source>
</evidence>
<evidence type="ECO:0000256" key="10">
    <source>
        <dbReference type="PIRNR" id="PIRNR036578"/>
    </source>
</evidence>
<sequence>MPSDIRSFFGGKASAPPPEPEKPKKAAPKKGRGVRKVIEESDEEIEPAPKPKKATQVKPRREPSPEGEATTSADYFADSKPKRSEPVRAAAATKKVNGSSEAKAEAKPEVKTPVKSKSTANGTTVKAETRTPSKTTPGSARSTRGKVKSYAEDLNEDDFPDDLSESEPTIMAKSTPRTSASTAKNGSRKGTATPASARSTRVKKEDVDYGENEDEDVDMRDVDEDFVVPDDHEEIVKSKPAKAKRASAGSKRKALDMEDDDEEKEEDEEKPKKVRKPAAKKTKEGPKEDSSEIKSILSSIPTVRAPTPPPDELDANGNKKMPWLAGSKNLQAPVAAGSKELPTGAPNCLAGLTFVFTGILESLQREEGQTLVKQYGGKVVGAPSSKTSFIVLGSDAGPSKLKKIRDFGLKTITEDGLFDLIRKMPANGGDSKAAAEFQKKQAKEQEKLEAAARLQEEEEEKAAAAQRKAESARAAASGVAASTNKGKENVPDTRLWTVKYAPTQLSQICGNKATVEKLQRWLRAFPRNQKLNFKAPGPDGSGTFRAVLMHGPPGIGKTTAAHLVAKMEGYDIVESNASDARSKKLVETGLKGVLDTRSLLGYFAGDGKDVEASKRKLCLIMDEVDGMSAGDRGGVGAMAAVCKKTNIPIIMICNDRKLPKMKPFDYVTYDLAFRRPTTDQIRGRIATICFREGMKMPPTVLNALIEGTGADIRQVVNMVSTAKLSEENLDFDDSKAMSKAWEKHVILKPWDIIGKILGGGMFASASKHTLNDKIELYFNDHEFSPLMLQENYLSTNPIRAQGQPSEKLAKLKALQLASEAADSISDGDLVDRMIHGSQQQWSLMPTHAVFSFVRPASFVAGNLGYSGTKFTAWLGQNSAQGKLTRFVKEIQGHMRLRTTGDRHEVRQQYLPLLWTELVKRLQNEGKEAIDEIIALMDSYFLTKDDFDAIIELGVGPHAQDSLKIETQDKAAFTREYNKRDHPLPFIKASSIQAPKKLSKDKPDLEEAIEESDEEEVVEVKAEEDEDMDLSKDKYVKQPKKKKAPVKPKAKKAAAADDEDEDEKPKKGKGKATAKGRAKK</sequence>
<feature type="region of interest" description="Disordered" evidence="11">
    <location>
        <begin position="983"/>
        <end position="1079"/>
    </location>
</feature>
<dbReference type="InterPro" id="IPR008921">
    <property type="entry name" value="DNA_pol3_clamp-load_cplx_C"/>
</dbReference>
<dbReference type="GO" id="GO:0006281">
    <property type="term" value="P:DNA repair"/>
    <property type="evidence" value="ECO:0007669"/>
    <property type="project" value="InterPro"/>
</dbReference>
<evidence type="ECO:0000256" key="11">
    <source>
        <dbReference type="SAM" id="MobiDB-lite"/>
    </source>
</evidence>
<dbReference type="InterPro" id="IPR012178">
    <property type="entry name" value="RFC1"/>
</dbReference>
<evidence type="ECO:0000256" key="1">
    <source>
        <dbReference type="ARBA" id="ARBA00004123"/>
    </source>
</evidence>
<evidence type="ECO:0000256" key="7">
    <source>
        <dbReference type="ARBA" id="ARBA00022840"/>
    </source>
</evidence>
<keyword evidence="4" id="KW-0597">Phosphoprotein</keyword>
<feature type="compositionally biased region" description="Acidic residues" evidence="11">
    <location>
        <begin position="153"/>
        <end position="165"/>
    </location>
</feature>
<dbReference type="InterPro" id="IPR003593">
    <property type="entry name" value="AAA+_ATPase"/>
</dbReference>
<evidence type="ECO:0000256" key="8">
    <source>
        <dbReference type="ARBA" id="ARBA00023125"/>
    </source>
</evidence>
<dbReference type="GO" id="GO:0005634">
    <property type="term" value="C:nucleus"/>
    <property type="evidence" value="ECO:0007669"/>
    <property type="project" value="UniProtKB-SubCell"/>
</dbReference>
<dbReference type="Gene3D" id="3.40.50.300">
    <property type="entry name" value="P-loop containing nucleotide triphosphate hydrolases"/>
    <property type="match status" value="1"/>
</dbReference>
<dbReference type="SUPFAM" id="SSF52113">
    <property type="entry name" value="BRCT domain"/>
    <property type="match status" value="1"/>
</dbReference>
<feature type="region of interest" description="Disordered" evidence="11">
    <location>
        <begin position="1"/>
        <end position="320"/>
    </location>
</feature>
<comment type="caution">
    <text evidence="13">The sequence shown here is derived from an EMBL/GenBank/DDBJ whole genome shotgun (WGS) entry which is preliminary data.</text>
</comment>
<dbReference type="SUPFAM" id="SSF52540">
    <property type="entry name" value="P-loop containing nucleoside triphosphate hydrolases"/>
    <property type="match status" value="1"/>
</dbReference>
<organism evidence="13 14">
    <name type="scientific">Sphaceloma murrayae</name>
    <dbReference type="NCBI Taxonomy" id="2082308"/>
    <lineage>
        <taxon>Eukaryota</taxon>
        <taxon>Fungi</taxon>
        <taxon>Dikarya</taxon>
        <taxon>Ascomycota</taxon>
        <taxon>Pezizomycotina</taxon>
        <taxon>Dothideomycetes</taxon>
        <taxon>Dothideomycetidae</taxon>
        <taxon>Myriangiales</taxon>
        <taxon>Elsinoaceae</taxon>
        <taxon>Sphaceloma</taxon>
    </lineage>
</organism>
<dbReference type="CDD" id="cd18140">
    <property type="entry name" value="HLD_clamp_RFC"/>
    <property type="match status" value="1"/>
</dbReference>
<keyword evidence="8" id="KW-0238">DNA-binding</keyword>
<evidence type="ECO:0000313" key="13">
    <source>
        <dbReference type="EMBL" id="PNS16711.1"/>
    </source>
</evidence>
<dbReference type="InterPro" id="IPR027417">
    <property type="entry name" value="P-loop_NTPase"/>
</dbReference>
<evidence type="ECO:0000256" key="4">
    <source>
        <dbReference type="ARBA" id="ARBA00022553"/>
    </source>
</evidence>
<dbReference type="Pfam" id="PF08519">
    <property type="entry name" value="RFC1"/>
    <property type="match status" value="1"/>
</dbReference>
<dbReference type="InterPro" id="IPR036420">
    <property type="entry name" value="BRCT_dom_sf"/>
</dbReference>
<dbReference type="SMART" id="SM00382">
    <property type="entry name" value="AAA"/>
    <property type="match status" value="1"/>
</dbReference>
<feature type="compositionally biased region" description="Basic and acidic residues" evidence="11">
    <location>
        <begin position="281"/>
        <end position="292"/>
    </location>
</feature>
<feature type="domain" description="BRCT" evidence="12">
    <location>
        <begin position="344"/>
        <end position="423"/>
    </location>
</feature>
<feature type="region of interest" description="Disordered" evidence="11">
    <location>
        <begin position="429"/>
        <end position="470"/>
    </location>
</feature>
<keyword evidence="6 10" id="KW-0547">Nucleotide-binding</keyword>
<feature type="compositionally biased region" description="Acidic residues" evidence="11">
    <location>
        <begin position="1005"/>
        <end position="1027"/>
    </location>
</feature>
<feature type="compositionally biased region" description="Polar residues" evidence="11">
    <location>
        <begin position="175"/>
        <end position="199"/>
    </location>
</feature>